<evidence type="ECO:0000313" key="2">
    <source>
        <dbReference type="Proteomes" id="UP000247696"/>
    </source>
</evidence>
<evidence type="ECO:0000313" key="1">
    <source>
        <dbReference type="EMBL" id="AWT27310.1"/>
    </source>
</evidence>
<keyword evidence="2" id="KW-1185">Reference proteome</keyword>
<protein>
    <submittedName>
        <fullName evidence="1">Uncharacterized protein</fullName>
    </submittedName>
</protein>
<dbReference type="KEGG" id="cpre:Csp1_25620"/>
<dbReference type="Proteomes" id="UP000247696">
    <property type="component" value="Chromosome"/>
</dbReference>
<sequence>MPELTDDIKTLWSVYRSIHPRHARPDLKTQAKRARASLLAAVVELEALIEAQAYTPDGVLDLDHLTREAP</sequence>
<reference evidence="2" key="1">
    <citation type="submission" date="2017-11" db="EMBL/GenBank/DDBJ databases">
        <title>Otitis media/interna in a cat caused by the recently described species Corynebacterium provencense.</title>
        <authorList>
            <person name="Kittl S."/>
            <person name="Brodard I."/>
            <person name="Rychener L."/>
            <person name="Jores J."/>
            <person name="Roosje P."/>
            <person name="Gobeli Brawand S."/>
        </authorList>
    </citation>
    <scope>NUCLEOTIDE SEQUENCE [LARGE SCALE GENOMIC DNA]</scope>
    <source>
        <strain evidence="2">17KM38</strain>
    </source>
</reference>
<organism evidence="1 2">
    <name type="scientific">Corynebacterium provencense</name>
    <dbReference type="NCBI Taxonomy" id="1737425"/>
    <lineage>
        <taxon>Bacteria</taxon>
        <taxon>Bacillati</taxon>
        <taxon>Actinomycetota</taxon>
        <taxon>Actinomycetes</taxon>
        <taxon>Mycobacteriales</taxon>
        <taxon>Corynebacteriaceae</taxon>
        <taxon>Corynebacterium</taxon>
    </lineage>
</organism>
<dbReference type="AlphaFoldDB" id="A0A2Z3YWH5"/>
<name>A0A2Z3YWH5_9CORY</name>
<dbReference type="EMBL" id="CP024988">
    <property type="protein sequence ID" value="AWT27310.1"/>
    <property type="molecule type" value="Genomic_DNA"/>
</dbReference>
<accession>A0A2Z3YWH5</accession>
<proteinExistence type="predicted"/>
<gene>
    <name evidence="1" type="ORF">Csp1_25620</name>
</gene>
<dbReference type="RefSeq" id="WP_110482255.1">
    <property type="nucleotide sequence ID" value="NZ_CP024988.1"/>
</dbReference>
<dbReference type="STRING" id="1737425.GCA_900049755_01332"/>